<evidence type="ECO:0000313" key="13">
    <source>
        <dbReference type="EMBL" id="KAH0453381.1"/>
    </source>
</evidence>
<dbReference type="GO" id="GO:0006508">
    <property type="term" value="P:proteolysis"/>
    <property type="evidence" value="ECO:0007669"/>
    <property type="project" value="UniProtKB-KW"/>
</dbReference>
<sequence length="452" mass="48699">MGRRNSPLRQAIAMAVLLAAVFLAGLPFCSADITPSPRSVSPRKPRSLPWQQPSPPDFPSTAVPNGIAGARRPPPSSVPPSSVVFPVYGNVYPDGFYYVSINIGDPPKPYFLDIDTGSDGPHPLYRPAKKRLVPCEDPLCTALHESTNHEGGCEIPEQCDYEIEYQDHGSSIGVLLSDSFALRLTNSSLTQPTLAFGCGYDQQAGPSSGANGRSATDGVLGLGNGKVSILSQLSELGICRSVVGHCLSRQNVGFMFFGENVVPPRSVTWIPMSRNAAHGYYSPGVAGVYSGKQQLGVRQAVVFDSGSSYTYFNDQLYQSLLSAVSIDISKSKTPLKEAPEDKALPHCWKGSRPFKSVLDLRKYFRPLTLSFGIGKAPALMEIPPENYFIVTRQGNACLGILNGDEVGLGGLNVIGDISMQDVMVVYDNERQRIGWARVAGCGRLPKFANTPL</sequence>
<evidence type="ECO:0000256" key="1">
    <source>
        <dbReference type="ARBA" id="ARBA00007447"/>
    </source>
</evidence>
<evidence type="ECO:0000256" key="8">
    <source>
        <dbReference type="ARBA" id="ARBA00077656"/>
    </source>
</evidence>
<evidence type="ECO:0000259" key="12">
    <source>
        <dbReference type="PROSITE" id="PS51767"/>
    </source>
</evidence>
<dbReference type="SUPFAM" id="SSF50630">
    <property type="entry name" value="Acid proteases"/>
    <property type="match status" value="1"/>
</dbReference>
<dbReference type="Gene3D" id="2.40.70.10">
    <property type="entry name" value="Acid Proteases"/>
    <property type="match status" value="2"/>
</dbReference>
<feature type="signal peptide" evidence="11">
    <location>
        <begin position="1"/>
        <end position="31"/>
    </location>
</feature>
<feature type="domain" description="Peptidase A1" evidence="12">
    <location>
        <begin position="97"/>
        <end position="436"/>
    </location>
</feature>
<dbReference type="Pfam" id="PF14543">
    <property type="entry name" value="TAXi_N"/>
    <property type="match status" value="1"/>
</dbReference>
<evidence type="ECO:0000256" key="4">
    <source>
        <dbReference type="ARBA" id="ARBA00022737"/>
    </source>
</evidence>
<name>A0AAV7GAY5_DENCH</name>
<feature type="region of interest" description="Disordered" evidence="10">
    <location>
        <begin position="35"/>
        <end position="79"/>
    </location>
</feature>
<organism evidence="13 14">
    <name type="scientific">Dendrobium chrysotoxum</name>
    <name type="common">Orchid</name>
    <dbReference type="NCBI Taxonomy" id="161865"/>
    <lineage>
        <taxon>Eukaryota</taxon>
        <taxon>Viridiplantae</taxon>
        <taxon>Streptophyta</taxon>
        <taxon>Embryophyta</taxon>
        <taxon>Tracheophyta</taxon>
        <taxon>Spermatophyta</taxon>
        <taxon>Magnoliopsida</taxon>
        <taxon>Liliopsida</taxon>
        <taxon>Asparagales</taxon>
        <taxon>Orchidaceae</taxon>
        <taxon>Epidendroideae</taxon>
        <taxon>Malaxideae</taxon>
        <taxon>Dendrobiinae</taxon>
        <taxon>Dendrobium</taxon>
    </lineage>
</organism>
<dbReference type="AlphaFoldDB" id="A0AAV7GAY5"/>
<comment type="caution">
    <text evidence="13">The sequence shown here is derived from an EMBL/GenBank/DDBJ whole genome shotgun (WGS) entry which is preliminary data.</text>
</comment>
<evidence type="ECO:0000256" key="6">
    <source>
        <dbReference type="ARBA" id="ARBA00022801"/>
    </source>
</evidence>
<evidence type="ECO:0000256" key="7">
    <source>
        <dbReference type="ARBA" id="ARBA00068871"/>
    </source>
</evidence>
<protein>
    <recommendedName>
        <fullName evidence="7">Aspartic proteinase Asp1</fullName>
    </recommendedName>
    <alternativeName>
        <fullName evidence="8">Nucellin-like protein</fullName>
    </alternativeName>
</protein>
<dbReference type="InterPro" id="IPR021109">
    <property type="entry name" value="Peptidase_aspartic_dom_sf"/>
</dbReference>
<dbReference type="EMBL" id="JAGFBR010000016">
    <property type="protein sequence ID" value="KAH0453381.1"/>
    <property type="molecule type" value="Genomic_DNA"/>
</dbReference>
<dbReference type="InterPro" id="IPR033121">
    <property type="entry name" value="PEPTIDASE_A1"/>
</dbReference>
<comment type="similarity">
    <text evidence="1">Belongs to the peptidase A1 family.</text>
</comment>
<accession>A0AAV7GAY5</accession>
<dbReference type="InterPro" id="IPR001461">
    <property type="entry name" value="Aspartic_peptidase_A1"/>
</dbReference>
<dbReference type="PANTHER" id="PTHR13683">
    <property type="entry name" value="ASPARTYL PROTEASES"/>
    <property type="match status" value="1"/>
</dbReference>
<keyword evidence="5" id="KW-0064">Aspartyl protease</keyword>
<gene>
    <name evidence="13" type="ORF">IEQ34_017705</name>
</gene>
<dbReference type="InterPro" id="IPR032861">
    <property type="entry name" value="TAXi_N"/>
</dbReference>
<reference evidence="13 14" key="1">
    <citation type="journal article" date="2021" name="Hortic Res">
        <title>Chromosome-scale assembly of the Dendrobium chrysotoxum genome enhances the understanding of orchid evolution.</title>
        <authorList>
            <person name="Zhang Y."/>
            <person name="Zhang G.Q."/>
            <person name="Zhang D."/>
            <person name="Liu X.D."/>
            <person name="Xu X.Y."/>
            <person name="Sun W.H."/>
            <person name="Yu X."/>
            <person name="Zhu X."/>
            <person name="Wang Z.W."/>
            <person name="Zhao X."/>
            <person name="Zhong W.Y."/>
            <person name="Chen H."/>
            <person name="Yin W.L."/>
            <person name="Huang T."/>
            <person name="Niu S.C."/>
            <person name="Liu Z.J."/>
        </authorList>
    </citation>
    <scope>NUCLEOTIDE SEQUENCE [LARGE SCALE GENOMIC DNA]</scope>
    <source>
        <strain evidence="13">Lindl</strain>
    </source>
</reference>
<dbReference type="Pfam" id="PF14541">
    <property type="entry name" value="TAXi_C"/>
    <property type="match status" value="1"/>
</dbReference>
<evidence type="ECO:0000256" key="2">
    <source>
        <dbReference type="ARBA" id="ARBA00022670"/>
    </source>
</evidence>
<evidence type="ECO:0000256" key="9">
    <source>
        <dbReference type="PIRSR" id="PIRSR601461-1"/>
    </source>
</evidence>
<dbReference type="InterPro" id="IPR032799">
    <property type="entry name" value="TAXi_C"/>
</dbReference>
<proteinExistence type="inferred from homology"/>
<keyword evidence="14" id="KW-1185">Reference proteome</keyword>
<keyword evidence="4" id="KW-0677">Repeat</keyword>
<evidence type="ECO:0000256" key="11">
    <source>
        <dbReference type="SAM" id="SignalP"/>
    </source>
</evidence>
<dbReference type="PANTHER" id="PTHR13683:SF800">
    <property type="entry name" value="EUKARYOTIC ASPARTYL PROTEASE FAMILY PROTEIN"/>
    <property type="match status" value="1"/>
</dbReference>
<keyword evidence="6" id="KW-0378">Hydrolase</keyword>
<evidence type="ECO:0000256" key="5">
    <source>
        <dbReference type="ARBA" id="ARBA00022750"/>
    </source>
</evidence>
<dbReference type="FunFam" id="2.40.70.10:FF:000027">
    <property type="entry name" value="Aspartic proteinase Asp1 isoform A"/>
    <property type="match status" value="1"/>
</dbReference>
<evidence type="ECO:0000256" key="3">
    <source>
        <dbReference type="ARBA" id="ARBA00022729"/>
    </source>
</evidence>
<feature type="active site" evidence="9">
    <location>
        <position position="115"/>
    </location>
</feature>
<keyword evidence="2" id="KW-0645">Protease</keyword>
<evidence type="ECO:0000313" key="14">
    <source>
        <dbReference type="Proteomes" id="UP000775213"/>
    </source>
</evidence>
<dbReference type="PROSITE" id="PS51767">
    <property type="entry name" value="PEPTIDASE_A1"/>
    <property type="match status" value="1"/>
</dbReference>
<dbReference type="FunFam" id="2.40.70.10:FF:000015">
    <property type="entry name" value="Aspartyl protease family protein"/>
    <property type="match status" value="1"/>
</dbReference>
<evidence type="ECO:0000256" key="10">
    <source>
        <dbReference type="SAM" id="MobiDB-lite"/>
    </source>
</evidence>
<dbReference type="Proteomes" id="UP000775213">
    <property type="component" value="Unassembled WGS sequence"/>
</dbReference>
<dbReference type="GO" id="GO:0004190">
    <property type="term" value="F:aspartic-type endopeptidase activity"/>
    <property type="evidence" value="ECO:0007669"/>
    <property type="project" value="UniProtKB-KW"/>
</dbReference>
<feature type="chain" id="PRO_5043383929" description="Aspartic proteinase Asp1" evidence="11">
    <location>
        <begin position="32"/>
        <end position="452"/>
    </location>
</feature>
<feature type="active site" evidence="9">
    <location>
        <position position="304"/>
    </location>
</feature>
<keyword evidence="3 11" id="KW-0732">Signal</keyword>